<protein>
    <recommendedName>
        <fullName evidence="4">Pilus assembly protein</fullName>
    </recommendedName>
</protein>
<dbReference type="RefSeq" id="WP_120544658.1">
    <property type="nucleotide sequence ID" value="NZ_RAVZ01000329.1"/>
</dbReference>
<keyword evidence="1" id="KW-0812">Transmembrane</keyword>
<accession>A0A3A8HYT4</accession>
<reference evidence="3" key="1">
    <citation type="submission" date="2018-09" db="EMBL/GenBank/DDBJ databases">
        <authorList>
            <person name="Livingstone P.G."/>
            <person name="Whitworth D.E."/>
        </authorList>
    </citation>
    <scope>NUCLEOTIDE SEQUENCE [LARGE SCALE GENOMIC DNA]</scope>
    <source>
        <strain evidence="3">CA054A</strain>
    </source>
</reference>
<evidence type="ECO:0000313" key="3">
    <source>
        <dbReference type="Proteomes" id="UP000268094"/>
    </source>
</evidence>
<organism evidence="2 3">
    <name type="scientific">Corallococcus terminator</name>
    <dbReference type="NCBI Taxonomy" id="2316733"/>
    <lineage>
        <taxon>Bacteria</taxon>
        <taxon>Pseudomonadati</taxon>
        <taxon>Myxococcota</taxon>
        <taxon>Myxococcia</taxon>
        <taxon>Myxococcales</taxon>
        <taxon>Cystobacterineae</taxon>
        <taxon>Myxococcaceae</taxon>
        <taxon>Corallococcus</taxon>
    </lineage>
</organism>
<dbReference type="Proteomes" id="UP000268094">
    <property type="component" value="Unassembled WGS sequence"/>
</dbReference>
<dbReference type="EMBL" id="RAVZ01000329">
    <property type="protein sequence ID" value="RKG75526.1"/>
    <property type="molecule type" value="Genomic_DNA"/>
</dbReference>
<name>A0A3A8HYT4_9BACT</name>
<dbReference type="AlphaFoldDB" id="A0A3A8HYT4"/>
<proteinExistence type="predicted"/>
<sequence length="326" mass="34700">MGKRTFAARRGQALVETALGTMVFITILMFGIYFAEVGALTLKVQEAANFALWESTGHVMHNPETGVFQRPNAAALAAGEASGRYGDFDGRASVDGDMTLQLAIARAQRMRVTCDSDRPAGTNAGDILGTRPSDADPGATALNQAMQVQSDGVSCTASATLSTQRIGTFMEPEFFKVSHRRATDQFIVCAAGRASNGVCRGRFFMLLDDWGLSSVAEGRACPLSLNTGAPCQNVDYYSWAERVYVKNGGGGGAGSAMMAGVGAPGGANEDQFFMSFVGAEGDYEQSIGASHAGNQTVWETSPFRADNLSPKYNVNRRSKWLGRVRP</sequence>
<feature type="transmembrane region" description="Helical" evidence="1">
    <location>
        <begin position="12"/>
        <end position="35"/>
    </location>
</feature>
<keyword evidence="1" id="KW-0472">Membrane</keyword>
<evidence type="ECO:0000313" key="2">
    <source>
        <dbReference type="EMBL" id="RKG75526.1"/>
    </source>
</evidence>
<gene>
    <name evidence="2" type="ORF">D7V88_33360</name>
</gene>
<evidence type="ECO:0008006" key="4">
    <source>
        <dbReference type="Google" id="ProtNLM"/>
    </source>
</evidence>
<keyword evidence="1" id="KW-1133">Transmembrane helix</keyword>
<comment type="caution">
    <text evidence="2">The sequence shown here is derived from an EMBL/GenBank/DDBJ whole genome shotgun (WGS) entry which is preliminary data.</text>
</comment>
<dbReference type="OrthoDB" id="5497245at2"/>
<keyword evidence="3" id="KW-1185">Reference proteome</keyword>
<evidence type="ECO:0000256" key="1">
    <source>
        <dbReference type="SAM" id="Phobius"/>
    </source>
</evidence>